<dbReference type="EMBL" id="UHJL01000001">
    <property type="protein sequence ID" value="SUQ19115.1"/>
    <property type="molecule type" value="Genomic_DNA"/>
</dbReference>
<accession>A0A380RUZ2</accession>
<organism evidence="1 2">
    <name type="scientific">Fibrobacter succinogenes</name>
    <name type="common">Bacteroides succinogenes</name>
    <dbReference type="NCBI Taxonomy" id="833"/>
    <lineage>
        <taxon>Bacteria</taxon>
        <taxon>Pseudomonadati</taxon>
        <taxon>Fibrobacterota</taxon>
        <taxon>Fibrobacteria</taxon>
        <taxon>Fibrobacterales</taxon>
        <taxon>Fibrobacteraceae</taxon>
        <taxon>Fibrobacter</taxon>
    </lineage>
</organism>
<reference evidence="1 2" key="1">
    <citation type="submission" date="2017-08" db="EMBL/GenBank/DDBJ databases">
        <authorList>
            <person name="de Groot N.N."/>
        </authorList>
    </citation>
    <scope>NUCLEOTIDE SEQUENCE [LARGE SCALE GENOMIC DNA]</scope>
    <source>
        <strain evidence="1 2">HM2</strain>
    </source>
</reference>
<dbReference type="Gene3D" id="2.60.120.1360">
    <property type="match status" value="1"/>
</dbReference>
<name>A0A380RUZ2_FIBSU</name>
<dbReference type="Gene3D" id="3.40.50.1110">
    <property type="entry name" value="SGNH hydrolase"/>
    <property type="match status" value="1"/>
</dbReference>
<dbReference type="InterPro" id="IPR036514">
    <property type="entry name" value="SGNH_hydro_sf"/>
</dbReference>
<protein>
    <submittedName>
        <fullName evidence="1">Lysophospholipase L1</fullName>
    </submittedName>
</protein>
<gene>
    <name evidence="1" type="ORF">SAMN05661053_0342</name>
</gene>
<dbReference type="AlphaFoldDB" id="A0A380RUZ2"/>
<dbReference type="RefSeq" id="WP_109571861.1">
    <property type="nucleotide sequence ID" value="NZ_UHJL01000001.1"/>
</dbReference>
<evidence type="ECO:0000313" key="2">
    <source>
        <dbReference type="Proteomes" id="UP000255423"/>
    </source>
</evidence>
<proteinExistence type="predicted"/>
<evidence type="ECO:0000313" key="1">
    <source>
        <dbReference type="EMBL" id="SUQ19115.1"/>
    </source>
</evidence>
<dbReference type="SUPFAM" id="SSF52266">
    <property type="entry name" value="SGNH hydrolase"/>
    <property type="match status" value="1"/>
</dbReference>
<dbReference type="Proteomes" id="UP000255423">
    <property type="component" value="Unassembled WGS sequence"/>
</dbReference>
<sequence>MTPVKVLLSIISLFLVLGVMALAYPEDGIHVGDTTLRYPKLSQVFEKAETTTDSAGNKVKVEQVDPEDAIRQMMEETKAKQFAAFSDSLKYYEDFFREGRTRFDLPNNDLTWFDRFFTSLQNAQKDSSVVHVIHYGDSQLEEDRISSTIREDLQTEFGGNGPGMLPAVMHIPSQSTSQWNNGDLQRYIIFGPKEEHATHNRYGPLAQVGELNGSAVIGVKKREGRKDMFPHVGGYSTIKVLSSNKGSLKLRLTYEHEVMEQVGTNADGSPKIKTKNKKETAAAPAVEKFTKLNVYTWKLPDTTSNIKLYLSGRTEIYAISVDGSYGVAVDNVAMRGSSGTVFHKIDSQLLAESYKAMNAKLIIMEYGGNMVPSMTPKNLDWSKKLITRQIQSVKKANPDADILFIGPADMAKQINGRWQTYPGLGITIKMLREVALENGLAYWDMHRVMGGENAMIKWVKKSPPLGFTDHVHFTRKGASYMGDLFCSSLHMYYDYFQFRDRHHLNDSKLKDIRKFSDNKQANADTTKVIDLNKEKLNP</sequence>
<dbReference type="GO" id="GO:0016788">
    <property type="term" value="F:hydrolase activity, acting on ester bonds"/>
    <property type="evidence" value="ECO:0007669"/>
    <property type="project" value="UniProtKB-ARBA"/>
</dbReference>